<dbReference type="AlphaFoldDB" id="A0A0J6F2S9"/>
<evidence type="ECO:0000313" key="2">
    <source>
        <dbReference type="Proteomes" id="UP000054567"/>
    </source>
</evidence>
<protein>
    <submittedName>
        <fullName evidence="1">Uncharacterized protein</fullName>
    </submittedName>
</protein>
<sequence>MDPVLCCFGNRDFPSRRRATGSIAETPTGTFKGGGPHIDGKGIAPTGDASCAVPNKTSIPPERPITTMLGPCRIHCPQAQKCLANGRHLPRGARGHASVFIMKISYRRPGPAPPVDSGVTNTRTQANSTDYIRENFFDERARRTK</sequence>
<reference evidence="2" key="2">
    <citation type="journal article" date="2009" name="Genome Res.">
        <title>Comparative genomic analyses of the human fungal pathogens Coccidioides and their relatives.</title>
        <authorList>
            <person name="Sharpton T.J."/>
            <person name="Stajich J.E."/>
            <person name="Rounsley S.D."/>
            <person name="Gardner M.J."/>
            <person name="Wortman J.R."/>
            <person name="Jordar V.S."/>
            <person name="Maiti R."/>
            <person name="Kodira C.D."/>
            <person name="Neafsey D.E."/>
            <person name="Zeng Q."/>
            <person name="Hung C.-Y."/>
            <person name="McMahan C."/>
            <person name="Muszewska A."/>
            <person name="Grynberg M."/>
            <person name="Mandel M.A."/>
            <person name="Kellner E.M."/>
            <person name="Barker B.M."/>
            <person name="Galgiani J.N."/>
            <person name="Orbach M.J."/>
            <person name="Kirkland T.N."/>
            <person name="Cole G.T."/>
            <person name="Henn M.R."/>
            <person name="Birren B.W."/>
            <person name="Taylor J.W."/>
        </authorList>
    </citation>
    <scope>NUCLEOTIDE SEQUENCE [LARGE SCALE GENOMIC DNA]</scope>
    <source>
        <strain evidence="2">RMSCC 3488</strain>
    </source>
</reference>
<dbReference type="VEuPathDB" id="FungiDB:CPAG_03526"/>
<evidence type="ECO:0000313" key="1">
    <source>
        <dbReference type="EMBL" id="KMM67191.1"/>
    </source>
</evidence>
<accession>A0A0J6F2S9</accession>
<name>A0A0J6F2S9_COCPO</name>
<dbReference type="EMBL" id="DS268110">
    <property type="protein sequence ID" value="KMM67191.1"/>
    <property type="molecule type" value="Genomic_DNA"/>
</dbReference>
<gene>
    <name evidence="1" type="ORF">CPAG_03526</name>
</gene>
<reference evidence="1 2" key="1">
    <citation type="submission" date="2007-06" db="EMBL/GenBank/DDBJ databases">
        <title>The Genome Sequence of Coccidioides posadasii RMSCC_3488.</title>
        <authorList>
            <consortium name="Coccidioides Genome Resources Consortium"/>
            <consortium name="The Broad Institute Genome Sequencing Platform"/>
            <person name="Henn M.R."/>
            <person name="Sykes S."/>
            <person name="Young S."/>
            <person name="Jaffe D."/>
            <person name="Berlin A."/>
            <person name="Alvarez P."/>
            <person name="Butler J."/>
            <person name="Gnerre S."/>
            <person name="Grabherr M."/>
            <person name="Mauceli E."/>
            <person name="Brockman W."/>
            <person name="Kodira C."/>
            <person name="Alvarado L."/>
            <person name="Zeng Q."/>
            <person name="Crawford M."/>
            <person name="Antoine C."/>
            <person name="Devon K."/>
            <person name="Galgiani J."/>
            <person name="Orsborn K."/>
            <person name="Lewis M.L."/>
            <person name="Nusbaum C."/>
            <person name="Galagan J."/>
            <person name="Birren B."/>
        </authorList>
    </citation>
    <scope>NUCLEOTIDE SEQUENCE [LARGE SCALE GENOMIC DNA]</scope>
    <source>
        <strain evidence="1 2">RMSCC 3488</strain>
    </source>
</reference>
<organism evidence="1 2">
    <name type="scientific">Coccidioides posadasii RMSCC 3488</name>
    <dbReference type="NCBI Taxonomy" id="454284"/>
    <lineage>
        <taxon>Eukaryota</taxon>
        <taxon>Fungi</taxon>
        <taxon>Dikarya</taxon>
        <taxon>Ascomycota</taxon>
        <taxon>Pezizomycotina</taxon>
        <taxon>Eurotiomycetes</taxon>
        <taxon>Eurotiomycetidae</taxon>
        <taxon>Onygenales</taxon>
        <taxon>Onygenaceae</taxon>
        <taxon>Coccidioides</taxon>
    </lineage>
</organism>
<proteinExistence type="predicted"/>
<dbReference type="Proteomes" id="UP000054567">
    <property type="component" value="Unassembled WGS sequence"/>
</dbReference>
<reference evidence="2" key="3">
    <citation type="journal article" date="2010" name="Genome Res.">
        <title>Population genomic sequencing of Coccidioides fungi reveals recent hybridization and transposon control.</title>
        <authorList>
            <person name="Neafsey D.E."/>
            <person name="Barker B.M."/>
            <person name="Sharpton T.J."/>
            <person name="Stajich J.E."/>
            <person name="Park D.J."/>
            <person name="Whiston E."/>
            <person name="Hung C.-Y."/>
            <person name="McMahan C."/>
            <person name="White J."/>
            <person name="Sykes S."/>
            <person name="Heiman D."/>
            <person name="Young S."/>
            <person name="Zeng Q."/>
            <person name="Abouelleil A."/>
            <person name="Aftuck L."/>
            <person name="Bessette D."/>
            <person name="Brown A."/>
            <person name="FitzGerald M."/>
            <person name="Lui A."/>
            <person name="Macdonald J.P."/>
            <person name="Priest M."/>
            <person name="Orbach M.J."/>
            <person name="Galgiani J.N."/>
            <person name="Kirkland T.N."/>
            <person name="Cole G.T."/>
            <person name="Birren B.W."/>
            <person name="Henn M.R."/>
            <person name="Taylor J.W."/>
            <person name="Rounsley S.D."/>
        </authorList>
    </citation>
    <scope>NUCLEOTIDE SEQUENCE [LARGE SCALE GENOMIC DNA]</scope>
    <source>
        <strain evidence="2">RMSCC 3488</strain>
    </source>
</reference>